<feature type="active site" description="Charge relay system" evidence="5">
    <location>
        <position position="97"/>
    </location>
</feature>
<protein>
    <submittedName>
        <fullName evidence="11">S8 family serine peptidase</fullName>
    </submittedName>
</protein>
<comment type="caution">
    <text evidence="11">The sequence shown here is derived from an EMBL/GenBank/DDBJ whole genome shotgun (WGS) entry which is preliminary data.</text>
</comment>
<evidence type="ECO:0000256" key="2">
    <source>
        <dbReference type="ARBA" id="ARBA00022670"/>
    </source>
</evidence>
<dbReference type="Proteomes" id="UP000730482">
    <property type="component" value="Unassembled WGS sequence"/>
</dbReference>
<evidence type="ECO:0000256" key="3">
    <source>
        <dbReference type="ARBA" id="ARBA00022801"/>
    </source>
</evidence>
<keyword evidence="2 5" id="KW-0645">Protease</keyword>
<dbReference type="InterPro" id="IPR015500">
    <property type="entry name" value="Peptidase_S8_subtilisin-rel"/>
</dbReference>
<evidence type="ECO:0000256" key="8">
    <source>
        <dbReference type="SAM" id="Phobius"/>
    </source>
</evidence>
<feature type="compositionally biased region" description="Polar residues" evidence="7">
    <location>
        <begin position="346"/>
        <end position="356"/>
    </location>
</feature>
<dbReference type="SUPFAM" id="SSF52743">
    <property type="entry name" value="Subtilisin-like"/>
    <property type="match status" value="1"/>
</dbReference>
<dbReference type="PROSITE" id="PS00136">
    <property type="entry name" value="SUBTILASE_ASP"/>
    <property type="match status" value="1"/>
</dbReference>
<dbReference type="Gene3D" id="3.40.50.200">
    <property type="entry name" value="Peptidase S8/S53 domain"/>
    <property type="match status" value="1"/>
</dbReference>
<keyword evidence="8" id="KW-1133">Transmembrane helix</keyword>
<dbReference type="PROSITE" id="PS00138">
    <property type="entry name" value="SUBTILASE_SER"/>
    <property type="match status" value="1"/>
</dbReference>
<sequence length="417" mass="42268">MNRIGTALTVSTLMISPALAPGSSPGPTPAACQWPLDSSHLDAQKAWALSQGDGVTVAVIDTGVDAGDPDLHGRILPGEDLTGQSADGRVDTSSDSHGTSVAAIIAGNGGPADGSANGPAAIAGLAAQSSILPVRVATTNGTAITPLALSEGIAFAVRHGAGVINISITTDISNPEVSDAVSYAISHDVVVVAAAGNEGAAANPVMYPAALPGVVAVAGTTRANSRWPLSESGSYITLAAPAEGICSLSDSGGAFTASGTSYSAPFVAATAALLRSRYPHESAAQIITRLIATATAPSSTTNQTAASGRGIVDPAKALTAPEPTATTNPLLSRPAPTPEPNAATAKSRTAGSTSSSRNSVIAVISGMVLAVVVALFGGLWAYRRWSHKQKQRREEELRQILLRQRKQQRRKQRRGSV</sequence>
<keyword evidence="12" id="KW-1185">Reference proteome</keyword>
<dbReference type="PANTHER" id="PTHR43806:SF11">
    <property type="entry name" value="CEREVISIN-RELATED"/>
    <property type="match status" value="1"/>
</dbReference>
<feature type="chain" id="PRO_5045167620" evidence="9">
    <location>
        <begin position="21"/>
        <end position="417"/>
    </location>
</feature>
<dbReference type="PRINTS" id="PR00723">
    <property type="entry name" value="SUBTILISIN"/>
</dbReference>
<evidence type="ECO:0000313" key="11">
    <source>
        <dbReference type="EMBL" id="MBS2548550.1"/>
    </source>
</evidence>
<dbReference type="PANTHER" id="PTHR43806">
    <property type="entry name" value="PEPTIDASE S8"/>
    <property type="match status" value="1"/>
</dbReference>
<dbReference type="RefSeq" id="WP_212010127.1">
    <property type="nucleotide sequence ID" value="NZ_JAAFYZ010000051.1"/>
</dbReference>
<dbReference type="EMBL" id="JAAFYZ010000051">
    <property type="protein sequence ID" value="MBS2548550.1"/>
    <property type="molecule type" value="Genomic_DNA"/>
</dbReference>
<name>A0ABS5KRA7_9ACTN</name>
<dbReference type="InterPro" id="IPR036852">
    <property type="entry name" value="Peptidase_S8/S53_dom_sf"/>
</dbReference>
<proteinExistence type="inferred from homology"/>
<keyword evidence="4 5" id="KW-0720">Serine protease</keyword>
<feature type="active site" description="Charge relay system" evidence="5">
    <location>
        <position position="61"/>
    </location>
</feature>
<evidence type="ECO:0000256" key="5">
    <source>
        <dbReference type="PROSITE-ProRule" id="PRU01240"/>
    </source>
</evidence>
<dbReference type="InterPro" id="IPR023828">
    <property type="entry name" value="Peptidase_S8_Ser-AS"/>
</dbReference>
<dbReference type="PROSITE" id="PS51892">
    <property type="entry name" value="SUBTILASE"/>
    <property type="match status" value="1"/>
</dbReference>
<feature type="signal peptide" evidence="9">
    <location>
        <begin position="1"/>
        <end position="20"/>
    </location>
</feature>
<evidence type="ECO:0000256" key="7">
    <source>
        <dbReference type="SAM" id="MobiDB-lite"/>
    </source>
</evidence>
<dbReference type="InterPro" id="IPR050131">
    <property type="entry name" value="Peptidase_S8_subtilisin-like"/>
</dbReference>
<evidence type="ECO:0000259" key="10">
    <source>
        <dbReference type="Pfam" id="PF00082"/>
    </source>
</evidence>
<dbReference type="InterPro" id="IPR000209">
    <property type="entry name" value="Peptidase_S8/S53_dom"/>
</dbReference>
<reference evidence="11 12" key="1">
    <citation type="submission" date="2020-02" db="EMBL/GenBank/DDBJ databases">
        <title>Acidophilic actinobacteria isolated from forest soil.</title>
        <authorList>
            <person name="Golinska P."/>
        </authorList>
    </citation>
    <scope>NUCLEOTIDE SEQUENCE [LARGE SCALE GENOMIC DNA]</scope>
    <source>
        <strain evidence="11 12">NL8</strain>
    </source>
</reference>
<feature type="transmembrane region" description="Helical" evidence="8">
    <location>
        <begin position="360"/>
        <end position="382"/>
    </location>
</feature>
<evidence type="ECO:0000256" key="6">
    <source>
        <dbReference type="RuleBase" id="RU003355"/>
    </source>
</evidence>
<accession>A0ABS5KRA7</accession>
<keyword evidence="9" id="KW-0732">Signal</keyword>
<comment type="similarity">
    <text evidence="1 5 6">Belongs to the peptidase S8 family.</text>
</comment>
<evidence type="ECO:0000256" key="9">
    <source>
        <dbReference type="SAM" id="SignalP"/>
    </source>
</evidence>
<keyword evidence="8" id="KW-0812">Transmembrane</keyword>
<feature type="region of interest" description="Disordered" evidence="7">
    <location>
        <begin position="76"/>
        <end position="97"/>
    </location>
</feature>
<organism evidence="11 12">
    <name type="scientific">Catenulispora pinistramenti</name>
    <dbReference type="NCBI Taxonomy" id="2705254"/>
    <lineage>
        <taxon>Bacteria</taxon>
        <taxon>Bacillati</taxon>
        <taxon>Actinomycetota</taxon>
        <taxon>Actinomycetes</taxon>
        <taxon>Catenulisporales</taxon>
        <taxon>Catenulisporaceae</taxon>
        <taxon>Catenulispora</taxon>
    </lineage>
</organism>
<dbReference type="InterPro" id="IPR023827">
    <property type="entry name" value="Peptidase_S8_Asp-AS"/>
</dbReference>
<feature type="active site" description="Charge relay system" evidence="5">
    <location>
        <position position="261"/>
    </location>
</feature>
<keyword evidence="8" id="KW-0472">Membrane</keyword>
<gene>
    <name evidence="11" type="ORF">KGQ19_16915</name>
</gene>
<evidence type="ECO:0000256" key="4">
    <source>
        <dbReference type="ARBA" id="ARBA00022825"/>
    </source>
</evidence>
<evidence type="ECO:0000313" key="12">
    <source>
        <dbReference type="Proteomes" id="UP000730482"/>
    </source>
</evidence>
<evidence type="ECO:0000256" key="1">
    <source>
        <dbReference type="ARBA" id="ARBA00011073"/>
    </source>
</evidence>
<feature type="domain" description="Peptidase S8/S53" evidence="10">
    <location>
        <begin position="52"/>
        <end position="297"/>
    </location>
</feature>
<keyword evidence="3 5" id="KW-0378">Hydrolase</keyword>
<dbReference type="Pfam" id="PF00082">
    <property type="entry name" value="Peptidase_S8"/>
    <property type="match status" value="1"/>
</dbReference>
<feature type="region of interest" description="Disordered" evidence="7">
    <location>
        <begin position="319"/>
        <end position="356"/>
    </location>
</feature>